<organism evidence="2 3">
    <name type="scientific">Lacihabitans soyangensis</name>
    <dbReference type="NCBI Taxonomy" id="869394"/>
    <lineage>
        <taxon>Bacteria</taxon>
        <taxon>Pseudomonadati</taxon>
        <taxon>Bacteroidota</taxon>
        <taxon>Cytophagia</taxon>
        <taxon>Cytophagales</taxon>
        <taxon>Leadbetterellaceae</taxon>
        <taxon>Lacihabitans</taxon>
    </lineage>
</organism>
<proteinExistence type="predicted"/>
<feature type="domain" description="DUF6916" evidence="1">
    <location>
        <begin position="9"/>
        <end position="101"/>
    </location>
</feature>
<gene>
    <name evidence="2" type="ORF">EGI31_09965</name>
</gene>
<keyword evidence="3" id="KW-1185">Reference proteome</keyword>
<dbReference type="AlphaFoldDB" id="A0AAE3KSN2"/>
<evidence type="ECO:0000259" key="1">
    <source>
        <dbReference type="Pfam" id="PF21880"/>
    </source>
</evidence>
<name>A0AAE3KSN2_9BACT</name>
<sequence>MELQKLSTLTHNDFKDFLDKSFDIQFEPTVTLPAQLVELIALNGYSPLERKPFSIIFRTKQKNEYYPQSTYIIIHPLLGDIPMFLSPKGYDSEGMKYEAVFS</sequence>
<accession>A0AAE3KSN2</accession>
<dbReference type="Pfam" id="PF21880">
    <property type="entry name" value="DUF6916"/>
    <property type="match status" value="1"/>
</dbReference>
<evidence type="ECO:0000313" key="2">
    <source>
        <dbReference type="EMBL" id="MCP9763283.1"/>
    </source>
</evidence>
<comment type="caution">
    <text evidence="2">The sequence shown here is derived from an EMBL/GenBank/DDBJ whole genome shotgun (WGS) entry which is preliminary data.</text>
</comment>
<dbReference type="RefSeq" id="WP_255037066.1">
    <property type="nucleotide sequence ID" value="NZ_RJUF01000024.1"/>
</dbReference>
<protein>
    <recommendedName>
        <fullName evidence="1">DUF6916 domain-containing protein</fullName>
    </recommendedName>
</protein>
<evidence type="ECO:0000313" key="3">
    <source>
        <dbReference type="Proteomes" id="UP001204144"/>
    </source>
</evidence>
<dbReference type="Proteomes" id="UP001204144">
    <property type="component" value="Unassembled WGS sequence"/>
</dbReference>
<reference evidence="2 3" key="1">
    <citation type="submission" date="2018-11" db="EMBL/GenBank/DDBJ databases">
        <title>Novel bacteria species description.</title>
        <authorList>
            <person name="Han J.-H."/>
        </authorList>
    </citation>
    <scope>NUCLEOTIDE SEQUENCE [LARGE SCALE GENOMIC DNA]</scope>
    <source>
        <strain evidence="2 3">KCTC23259</strain>
    </source>
</reference>
<dbReference type="InterPro" id="IPR054209">
    <property type="entry name" value="DUF6916"/>
</dbReference>
<dbReference type="EMBL" id="RJUF01000024">
    <property type="protein sequence ID" value="MCP9763283.1"/>
    <property type="molecule type" value="Genomic_DNA"/>
</dbReference>